<evidence type="ECO:0000313" key="1">
    <source>
        <dbReference type="EMBL" id="KXZ75730.1"/>
    </source>
</evidence>
<dbReference type="InParanoid" id="A0A139W8X1"/>
<dbReference type="Gene3D" id="3.40.630.10">
    <property type="entry name" value="Zn peptidases"/>
    <property type="match status" value="1"/>
</dbReference>
<dbReference type="AlphaFoldDB" id="A0A139W8X1"/>
<gene>
    <name evidence="1" type="primary">AUGUSTUS-3.0.2_31165</name>
    <name evidence="1" type="ORF">TcasGA2_TC031165</name>
</gene>
<reference evidence="1 2" key="2">
    <citation type="journal article" date="2010" name="Nucleic Acids Res.">
        <title>BeetleBase in 2010: revisions to provide comprehensive genomic information for Tribolium castaneum.</title>
        <authorList>
            <person name="Kim H.S."/>
            <person name="Murphy T."/>
            <person name="Xia J."/>
            <person name="Caragea D."/>
            <person name="Park Y."/>
            <person name="Beeman R.W."/>
            <person name="Lorenzen M.D."/>
            <person name="Butcher S."/>
            <person name="Manak J.R."/>
            <person name="Brown S.J."/>
        </authorList>
    </citation>
    <scope>NUCLEOTIDE SEQUENCE [LARGE SCALE GENOMIC DNA]</scope>
    <source>
        <strain evidence="1 2">Georgia GA2</strain>
    </source>
</reference>
<proteinExistence type="predicted"/>
<accession>A0A139W8X1</accession>
<evidence type="ECO:0000313" key="2">
    <source>
        <dbReference type="Proteomes" id="UP000007266"/>
    </source>
</evidence>
<keyword evidence="2" id="KW-1185">Reference proteome</keyword>
<dbReference type="SUPFAM" id="SSF53187">
    <property type="entry name" value="Zn-dependent exopeptidases"/>
    <property type="match status" value="1"/>
</dbReference>
<dbReference type="EMBL" id="KQ972905">
    <property type="protein sequence ID" value="KXZ75730.1"/>
    <property type="molecule type" value="Genomic_DNA"/>
</dbReference>
<reference evidence="1 2" key="1">
    <citation type="journal article" date="2008" name="Nature">
        <title>The genome of the model beetle and pest Tribolium castaneum.</title>
        <authorList>
            <consortium name="Tribolium Genome Sequencing Consortium"/>
            <person name="Richards S."/>
            <person name="Gibbs R.A."/>
            <person name="Weinstock G.M."/>
            <person name="Brown S.J."/>
            <person name="Denell R."/>
            <person name="Beeman R.W."/>
            <person name="Gibbs R."/>
            <person name="Beeman R.W."/>
            <person name="Brown S.J."/>
            <person name="Bucher G."/>
            <person name="Friedrich M."/>
            <person name="Grimmelikhuijzen C.J."/>
            <person name="Klingler M."/>
            <person name="Lorenzen M."/>
            <person name="Richards S."/>
            <person name="Roth S."/>
            <person name="Schroder R."/>
            <person name="Tautz D."/>
            <person name="Zdobnov E.M."/>
            <person name="Muzny D."/>
            <person name="Gibbs R.A."/>
            <person name="Weinstock G.M."/>
            <person name="Attaway T."/>
            <person name="Bell S."/>
            <person name="Buhay C.J."/>
            <person name="Chandrabose M.N."/>
            <person name="Chavez D."/>
            <person name="Clerk-Blankenburg K.P."/>
            <person name="Cree A."/>
            <person name="Dao M."/>
            <person name="Davis C."/>
            <person name="Chacko J."/>
            <person name="Dinh H."/>
            <person name="Dugan-Rocha S."/>
            <person name="Fowler G."/>
            <person name="Garner T.T."/>
            <person name="Garnes J."/>
            <person name="Gnirke A."/>
            <person name="Hawes A."/>
            <person name="Hernandez J."/>
            <person name="Hines S."/>
            <person name="Holder M."/>
            <person name="Hume J."/>
            <person name="Jhangiani S.N."/>
            <person name="Joshi V."/>
            <person name="Khan Z.M."/>
            <person name="Jackson L."/>
            <person name="Kovar C."/>
            <person name="Kowis A."/>
            <person name="Lee S."/>
            <person name="Lewis L.R."/>
            <person name="Margolis J."/>
            <person name="Morgan M."/>
            <person name="Nazareth L.V."/>
            <person name="Nguyen N."/>
            <person name="Okwuonu G."/>
            <person name="Parker D."/>
            <person name="Richards S."/>
            <person name="Ruiz S.J."/>
            <person name="Santibanez J."/>
            <person name="Savard J."/>
            <person name="Scherer S.E."/>
            <person name="Schneider B."/>
            <person name="Sodergren E."/>
            <person name="Tautz D."/>
            <person name="Vattahil S."/>
            <person name="Villasana D."/>
            <person name="White C.S."/>
            <person name="Wright R."/>
            <person name="Park Y."/>
            <person name="Beeman R.W."/>
            <person name="Lord J."/>
            <person name="Oppert B."/>
            <person name="Lorenzen M."/>
            <person name="Brown S."/>
            <person name="Wang L."/>
            <person name="Savard J."/>
            <person name="Tautz D."/>
            <person name="Richards S."/>
            <person name="Weinstock G."/>
            <person name="Gibbs R.A."/>
            <person name="Liu Y."/>
            <person name="Worley K."/>
            <person name="Weinstock G."/>
            <person name="Elsik C.G."/>
            <person name="Reese J.T."/>
            <person name="Elhaik E."/>
            <person name="Landan G."/>
            <person name="Graur D."/>
            <person name="Arensburger P."/>
            <person name="Atkinson P."/>
            <person name="Beeman R.W."/>
            <person name="Beidler J."/>
            <person name="Brown S.J."/>
            <person name="Demuth J.P."/>
            <person name="Drury D.W."/>
            <person name="Du Y.Z."/>
            <person name="Fujiwara H."/>
            <person name="Lorenzen M."/>
            <person name="Maselli V."/>
            <person name="Osanai M."/>
            <person name="Park Y."/>
            <person name="Robertson H.M."/>
            <person name="Tu Z."/>
            <person name="Wang J.J."/>
            <person name="Wang S."/>
            <person name="Richards S."/>
            <person name="Song H."/>
            <person name="Zhang L."/>
            <person name="Sodergren E."/>
            <person name="Werner D."/>
            <person name="Stanke M."/>
            <person name="Morgenstern B."/>
            <person name="Solovyev V."/>
            <person name="Kosarev P."/>
            <person name="Brown G."/>
            <person name="Chen H.C."/>
            <person name="Ermolaeva O."/>
            <person name="Hlavina W."/>
            <person name="Kapustin Y."/>
            <person name="Kiryutin B."/>
            <person name="Kitts P."/>
            <person name="Maglott D."/>
            <person name="Pruitt K."/>
            <person name="Sapojnikov V."/>
            <person name="Souvorov A."/>
            <person name="Mackey A.J."/>
            <person name="Waterhouse R.M."/>
            <person name="Wyder S."/>
            <person name="Zdobnov E.M."/>
            <person name="Zdobnov E.M."/>
            <person name="Wyder S."/>
            <person name="Kriventseva E.V."/>
            <person name="Kadowaki T."/>
            <person name="Bork P."/>
            <person name="Aranda M."/>
            <person name="Bao R."/>
            <person name="Beermann A."/>
            <person name="Berns N."/>
            <person name="Bolognesi R."/>
            <person name="Bonneton F."/>
            <person name="Bopp D."/>
            <person name="Brown S.J."/>
            <person name="Bucher G."/>
            <person name="Butts T."/>
            <person name="Chaumot A."/>
            <person name="Denell R.E."/>
            <person name="Ferrier D.E."/>
            <person name="Friedrich M."/>
            <person name="Gordon C.M."/>
            <person name="Jindra M."/>
            <person name="Klingler M."/>
            <person name="Lan Q."/>
            <person name="Lattorff H.M."/>
            <person name="Laudet V."/>
            <person name="von Levetsow C."/>
            <person name="Liu Z."/>
            <person name="Lutz R."/>
            <person name="Lynch J.A."/>
            <person name="da Fonseca R.N."/>
            <person name="Posnien N."/>
            <person name="Reuter R."/>
            <person name="Roth S."/>
            <person name="Savard J."/>
            <person name="Schinko J.B."/>
            <person name="Schmitt C."/>
            <person name="Schoppmeier M."/>
            <person name="Schroder R."/>
            <person name="Shippy T.D."/>
            <person name="Simonnet F."/>
            <person name="Marques-Souza H."/>
            <person name="Tautz D."/>
            <person name="Tomoyasu Y."/>
            <person name="Trauner J."/>
            <person name="Van der Zee M."/>
            <person name="Vervoort M."/>
            <person name="Wittkopp N."/>
            <person name="Wimmer E.A."/>
            <person name="Yang X."/>
            <person name="Jones A.K."/>
            <person name="Sattelle D.B."/>
            <person name="Ebert P.R."/>
            <person name="Nelson D."/>
            <person name="Scott J.G."/>
            <person name="Beeman R.W."/>
            <person name="Muthukrishnan S."/>
            <person name="Kramer K.J."/>
            <person name="Arakane Y."/>
            <person name="Beeman R.W."/>
            <person name="Zhu Q."/>
            <person name="Hogenkamp D."/>
            <person name="Dixit R."/>
            <person name="Oppert B."/>
            <person name="Jiang H."/>
            <person name="Zou Z."/>
            <person name="Marshall J."/>
            <person name="Elpidina E."/>
            <person name="Vinokurov K."/>
            <person name="Oppert C."/>
            <person name="Zou Z."/>
            <person name="Evans J."/>
            <person name="Lu Z."/>
            <person name="Zhao P."/>
            <person name="Sumathipala N."/>
            <person name="Altincicek B."/>
            <person name="Vilcinskas A."/>
            <person name="Williams M."/>
            <person name="Hultmark D."/>
            <person name="Hetru C."/>
            <person name="Jiang H."/>
            <person name="Grimmelikhuijzen C.J."/>
            <person name="Hauser F."/>
            <person name="Cazzamali G."/>
            <person name="Williamson M."/>
            <person name="Park Y."/>
            <person name="Li B."/>
            <person name="Tanaka Y."/>
            <person name="Predel R."/>
            <person name="Neupert S."/>
            <person name="Schachtner J."/>
            <person name="Verleyen P."/>
            <person name="Raible F."/>
            <person name="Bork P."/>
            <person name="Friedrich M."/>
            <person name="Walden K.K."/>
            <person name="Robertson H.M."/>
            <person name="Angeli S."/>
            <person name="Foret S."/>
            <person name="Bucher G."/>
            <person name="Schuetz S."/>
            <person name="Maleszka R."/>
            <person name="Wimmer E.A."/>
            <person name="Beeman R.W."/>
            <person name="Lorenzen M."/>
            <person name="Tomoyasu Y."/>
            <person name="Miller S.C."/>
            <person name="Grossmann D."/>
            <person name="Bucher G."/>
        </authorList>
    </citation>
    <scope>NUCLEOTIDE SEQUENCE [LARGE SCALE GENOMIC DNA]</scope>
    <source>
        <strain evidence="1 2">Georgia GA2</strain>
    </source>
</reference>
<organism evidence="1 2">
    <name type="scientific">Tribolium castaneum</name>
    <name type="common">Red flour beetle</name>
    <dbReference type="NCBI Taxonomy" id="7070"/>
    <lineage>
        <taxon>Eukaryota</taxon>
        <taxon>Metazoa</taxon>
        <taxon>Ecdysozoa</taxon>
        <taxon>Arthropoda</taxon>
        <taxon>Hexapoda</taxon>
        <taxon>Insecta</taxon>
        <taxon>Pterygota</taxon>
        <taxon>Neoptera</taxon>
        <taxon>Endopterygota</taxon>
        <taxon>Coleoptera</taxon>
        <taxon>Polyphaga</taxon>
        <taxon>Cucujiformia</taxon>
        <taxon>Tenebrionidae</taxon>
        <taxon>Tenebrionidae incertae sedis</taxon>
        <taxon>Tribolium</taxon>
    </lineage>
</organism>
<name>A0A139W8X1_TRICA</name>
<dbReference type="Proteomes" id="UP000007266">
    <property type="component" value="Unassembled WGS sequence"/>
</dbReference>
<protein>
    <submittedName>
        <fullName evidence="1">Uncharacterized protein</fullName>
    </submittedName>
</protein>
<sequence>MKCQIRGLNNLEFSIEIENVGTAIQAEKHYHKSRQALGLGKITFDQYLRHAEINAYLAQLAKDYPDTVTLETIGQSISSFTTAYTVYRYVSIEENHRHDHQS</sequence>